<feature type="domain" description="Fibronectin type-III" evidence="13">
    <location>
        <begin position="494"/>
        <end position="596"/>
    </location>
</feature>
<keyword evidence="9" id="KW-0675">Receptor</keyword>
<gene>
    <name evidence="15" type="primary">LOC108877688</name>
</gene>
<dbReference type="RefSeq" id="XP_050928580.1">
    <property type="nucleotide sequence ID" value="XM_051072623.1"/>
</dbReference>
<feature type="chain" id="PRO_5042581533" evidence="12">
    <location>
        <begin position="18"/>
        <end position="661"/>
    </location>
</feature>
<dbReference type="Gene3D" id="2.60.40.10">
    <property type="entry name" value="Immunoglobulins"/>
    <property type="match status" value="6"/>
</dbReference>
<dbReference type="AlphaFoldDB" id="A0AAJ8B8W5"/>
<dbReference type="PANTHER" id="PTHR48423:SF1">
    <property type="entry name" value="INTERLEUKIN-27 RECEPTOR SUBUNIT ALPHA"/>
    <property type="match status" value="1"/>
</dbReference>
<comment type="subcellular location">
    <subcellularLocation>
        <location evidence="1">Membrane</location>
        <topology evidence="1">Single-pass type I membrane protein</topology>
    </subcellularLocation>
</comment>
<feature type="domain" description="Fibronectin type-III" evidence="13">
    <location>
        <begin position="303"/>
        <end position="398"/>
    </location>
</feature>
<dbReference type="InterPro" id="IPR036116">
    <property type="entry name" value="FN3_sf"/>
</dbReference>
<dbReference type="InterPro" id="IPR003961">
    <property type="entry name" value="FN3_dom"/>
</dbReference>
<evidence type="ECO:0000256" key="10">
    <source>
        <dbReference type="ARBA" id="ARBA00023180"/>
    </source>
</evidence>
<evidence type="ECO:0000256" key="3">
    <source>
        <dbReference type="ARBA" id="ARBA00022692"/>
    </source>
</evidence>
<dbReference type="InterPro" id="IPR052672">
    <property type="entry name" value="Type1_Cytokine_Rcpt_Type2"/>
</dbReference>
<evidence type="ECO:0000256" key="4">
    <source>
        <dbReference type="ARBA" id="ARBA00022729"/>
    </source>
</evidence>
<accession>A0AAJ8B8W5</accession>
<protein>
    <submittedName>
        <fullName evidence="15">LOW QUALITY PROTEIN: leukemia inhibitory factor receptor-like</fullName>
    </submittedName>
</protein>
<evidence type="ECO:0000313" key="14">
    <source>
        <dbReference type="Proteomes" id="UP000694890"/>
    </source>
</evidence>
<feature type="transmembrane region" description="Helical" evidence="11">
    <location>
        <begin position="600"/>
        <end position="619"/>
    </location>
</feature>
<keyword evidence="6 11" id="KW-1133">Transmembrane helix</keyword>
<dbReference type="GeneID" id="108877688"/>
<name>A0AAJ8B8W5_LATCA</name>
<dbReference type="PANTHER" id="PTHR48423">
    <property type="entry name" value="INTERLEUKIN-27 RECEPTOR SUBUNIT ALPHA"/>
    <property type="match status" value="1"/>
</dbReference>
<dbReference type="InterPro" id="IPR013783">
    <property type="entry name" value="Ig-like_fold"/>
</dbReference>
<evidence type="ECO:0000256" key="11">
    <source>
        <dbReference type="SAM" id="Phobius"/>
    </source>
</evidence>
<dbReference type="PROSITE" id="PS50853">
    <property type="entry name" value="FN3"/>
    <property type="match status" value="3"/>
</dbReference>
<evidence type="ECO:0000256" key="5">
    <source>
        <dbReference type="ARBA" id="ARBA00022737"/>
    </source>
</evidence>
<keyword evidence="4 12" id="KW-0732">Signal</keyword>
<dbReference type="GO" id="GO:0005886">
    <property type="term" value="C:plasma membrane"/>
    <property type="evidence" value="ECO:0007669"/>
    <property type="project" value="UniProtKB-ARBA"/>
</dbReference>
<evidence type="ECO:0000256" key="9">
    <source>
        <dbReference type="ARBA" id="ARBA00023170"/>
    </source>
</evidence>
<keyword evidence="5" id="KW-0677">Repeat</keyword>
<evidence type="ECO:0000256" key="6">
    <source>
        <dbReference type="ARBA" id="ARBA00022989"/>
    </source>
</evidence>
<comment type="similarity">
    <text evidence="2">Belongs to the type I cytokine receptor family. Type 2 subfamily.</text>
</comment>
<evidence type="ECO:0000256" key="2">
    <source>
        <dbReference type="ARBA" id="ARBA00008921"/>
    </source>
</evidence>
<evidence type="ECO:0000259" key="13">
    <source>
        <dbReference type="PROSITE" id="PS50853"/>
    </source>
</evidence>
<reference evidence="15" key="1">
    <citation type="submission" date="2025-08" db="UniProtKB">
        <authorList>
            <consortium name="RefSeq"/>
        </authorList>
    </citation>
    <scope>IDENTIFICATION</scope>
    <source>
        <tissue evidence="15">Brain</tissue>
    </source>
</reference>
<keyword evidence="10" id="KW-0325">Glycoprotein</keyword>
<feature type="signal peptide" evidence="12">
    <location>
        <begin position="1"/>
        <end position="17"/>
    </location>
</feature>
<evidence type="ECO:0000256" key="8">
    <source>
        <dbReference type="ARBA" id="ARBA00023157"/>
    </source>
</evidence>
<dbReference type="GO" id="GO:0004896">
    <property type="term" value="F:cytokine receptor activity"/>
    <property type="evidence" value="ECO:0007669"/>
    <property type="project" value="InterPro"/>
</dbReference>
<sequence length="661" mass="74307">MITWLLLISLFYKSVQDGNRQNNGNDTSTTAGIYPRDRVFKVGSRATFRCVLSAGQIFDKMFLTGYNDSDMKTEMISNQTYALTVHLNKPSGSSCTDVKCHIQHITTTEYGTCAHVGYPPRDVDLKCETRDLESIECRWTVRETHLKRKNKLSSCGRSCVDQPKGRCSQKVQVDVGERNWTLTAQNDLGKVELSDRADLTKRVHMFAPEGVTASTVNARNVSLKWDWTVQQYNNINITCQINVSHDGTNTMSKYLGVGLNFAVLTELDPNWLYNVTVRCATTQHFWNWGDWSKSVNFHTRGDVPDALDVWMQWKDGQTIITWKMPRANQSHGDITHYVVTWANTTETEQQNRKEVAHNKHHLSLSLDTTEEYTVTVTAINKIGRSSPSTITVPRFSPDTSRVKTSLIAGSSGGFSLSWSASPVASCGYIVDWCPTSGHCSVEWLKVPPNETNASVFSKNLKDGVRYSLSIYACTQGAPVLLERREGYVRQERMQNSLFHSLKWKQQESNVEVSWIPIPKTNRTAFIQGYILYWLDNNDNNNNGSVSTGLGNPEATSLTAKNLKISSYTFTVKAQTAVGECGDTFFTLTLDSLTDDLMKTLLISLVTVFSLLSLITVICYRHWACIKQTVYPPIPKPLLTEWLTSPGEHSCHPLPVESVLLQ</sequence>
<dbReference type="SUPFAM" id="SSF49265">
    <property type="entry name" value="Fibronectin type III"/>
    <property type="match status" value="2"/>
</dbReference>
<dbReference type="InterPro" id="IPR003529">
    <property type="entry name" value="Hematopoietin_rcpt_Gp130_CS"/>
</dbReference>
<evidence type="ECO:0000256" key="12">
    <source>
        <dbReference type="SAM" id="SignalP"/>
    </source>
</evidence>
<evidence type="ECO:0000256" key="1">
    <source>
        <dbReference type="ARBA" id="ARBA00004479"/>
    </source>
</evidence>
<keyword evidence="8" id="KW-1015">Disulfide bond</keyword>
<dbReference type="SMART" id="SM00060">
    <property type="entry name" value="FN3"/>
    <property type="match status" value="4"/>
</dbReference>
<evidence type="ECO:0000313" key="15">
    <source>
        <dbReference type="RefSeq" id="XP_050928580.1"/>
    </source>
</evidence>
<dbReference type="PROSITE" id="PS01353">
    <property type="entry name" value="HEMATOPO_REC_L_F2"/>
    <property type="match status" value="1"/>
</dbReference>
<feature type="domain" description="Fibronectin type-III" evidence="13">
    <location>
        <begin position="207"/>
        <end position="302"/>
    </location>
</feature>
<dbReference type="Pfam" id="PF00041">
    <property type="entry name" value="fn3"/>
    <property type="match status" value="2"/>
</dbReference>
<dbReference type="CDD" id="cd00063">
    <property type="entry name" value="FN3"/>
    <property type="match status" value="3"/>
</dbReference>
<proteinExistence type="inferred from homology"/>
<dbReference type="Proteomes" id="UP000694890">
    <property type="component" value="Linkage group LG9"/>
</dbReference>
<keyword evidence="7 11" id="KW-0472">Membrane</keyword>
<dbReference type="KEGG" id="lcf:108877688"/>
<evidence type="ECO:0000256" key="7">
    <source>
        <dbReference type="ARBA" id="ARBA00023136"/>
    </source>
</evidence>
<keyword evidence="3 11" id="KW-0812">Transmembrane</keyword>
<organism evidence="14 15">
    <name type="scientific">Lates calcarifer</name>
    <name type="common">Barramundi</name>
    <name type="synonym">Holocentrus calcarifer</name>
    <dbReference type="NCBI Taxonomy" id="8187"/>
    <lineage>
        <taxon>Eukaryota</taxon>
        <taxon>Metazoa</taxon>
        <taxon>Chordata</taxon>
        <taxon>Craniata</taxon>
        <taxon>Vertebrata</taxon>
        <taxon>Euteleostomi</taxon>
        <taxon>Actinopterygii</taxon>
        <taxon>Neopterygii</taxon>
        <taxon>Teleostei</taxon>
        <taxon>Neoteleostei</taxon>
        <taxon>Acanthomorphata</taxon>
        <taxon>Carangaria</taxon>
        <taxon>Carangaria incertae sedis</taxon>
        <taxon>Centropomidae</taxon>
        <taxon>Lates</taxon>
    </lineage>
</organism>